<evidence type="ECO:0000256" key="1">
    <source>
        <dbReference type="ARBA" id="ARBA00001974"/>
    </source>
</evidence>
<protein>
    <submittedName>
        <fullName evidence="5">FAD-dependent monooxygenase</fullName>
    </submittedName>
</protein>
<dbReference type="Gene3D" id="3.50.50.60">
    <property type="entry name" value="FAD/NAD(P)-binding domain"/>
    <property type="match status" value="1"/>
</dbReference>
<keyword evidence="5" id="KW-0560">Oxidoreductase</keyword>
<dbReference type="Pfam" id="PF01494">
    <property type="entry name" value="FAD_binding_3"/>
    <property type="match status" value="2"/>
</dbReference>
<dbReference type="PANTHER" id="PTHR43004:SF19">
    <property type="entry name" value="BINDING MONOOXYGENASE, PUTATIVE (JCVI)-RELATED"/>
    <property type="match status" value="1"/>
</dbReference>
<dbReference type="PANTHER" id="PTHR43004">
    <property type="entry name" value="TRK SYSTEM POTASSIUM UPTAKE PROTEIN"/>
    <property type="match status" value="1"/>
</dbReference>
<dbReference type="InterPro" id="IPR002938">
    <property type="entry name" value="FAD-bd"/>
</dbReference>
<dbReference type="Proteomes" id="UP000886042">
    <property type="component" value="Unassembled WGS sequence"/>
</dbReference>
<dbReference type="EMBL" id="DRMN01000107">
    <property type="protein sequence ID" value="HFB54591.1"/>
    <property type="molecule type" value="Genomic_DNA"/>
</dbReference>
<organism evidence="5">
    <name type="scientific">Hellea balneolensis</name>
    <dbReference type="NCBI Taxonomy" id="287478"/>
    <lineage>
        <taxon>Bacteria</taxon>
        <taxon>Pseudomonadati</taxon>
        <taxon>Pseudomonadota</taxon>
        <taxon>Alphaproteobacteria</taxon>
        <taxon>Maricaulales</taxon>
        <taxon>Robiginitomaculaceae</taxon>
        <taxon>Hellea</taxon>
    </lineage>
</organism>
<evidence type="ECO:0000256" key="2">
    <source>
        <dbReference type="ARBA" id="ARBA00022630"/>
    </source>
</evidence>
<dbReference type="GO" id="GO:0071949">
    <property type="term" value="F:FAD binding"/>
    <property type="evidence" value="ECO:0007669"/>
    <property type="project" value="InterPro"/>
</dbReference>
<evidence type="ECO:0000256" key="3">
    <source>
        <dbReference type="ARBA" id="ARBA00022827"/>
    </source>
</evidence>
<dbReference type="InterPro" id="IPR036188">
    <property type="entry name" value="FAD/NAD-bd_sf"/>
</dbReference>
<comment type="caution">
    <text evidence="5">The sequence shown here is derived from an EMBL/GenBank/DDBJ whole genome shotgun (WGS) entry which is preliminary data.</text>
</comment>
<dbReference type="PRINTS" id="PR00420">
    <property type="entry name" value="RNGMNOXGNASE"/>
</dbReference>
<dbReference type="SUPFAM" id="SSF51905">
    <property type="entry name" value="FAD/NAD(P)-binding domain"/>
    <property type="match status" value="1"/>
</dbReference>
<dbReference type="GO" id="GO:0016709">
    <property type="term" value="F:oxidoreductase activity, acting on paired donors, with incorporation or reduction of molecular oxygen, NAD(P)H as one donor, and incorporation of one atom of oxygen"/>
    <property type="evidence" value="ECO:0007669"/>
    <property type="project" value="UniProtKB-ARBA"/>
</dbReference>
<accession>A0A7C3FZB1</accession>
<keyword evidence="2" id="KW-0285">Flavoprotein</keyword>
<dbReference type="AlphaFoldDB" id="A0A7C3FZB1"/>
<keyword evidence="3" id="KW-0274">FAD</keyword>
<gene>
    <name evidence="5" type="ORF">ENJ46_01595</name>
</gene>
<dbReference type="InterPro" id="IPR050641">
    <property type="entry name" value="RIFMO-like"/>
</dbReference>
<feature type="domain" description="FAD-binding" evidence="4">
    <location>
        <begin position="244"/>
        <end position="318"/>
    </location>
</feature>
<evidence type="ECO:0000259" key="4">
    <source>
        <dbReference type="Pfam" id="PF01494"/>
    </source>
</evidence>
<name>A0A7C3FZB1_9PROT</name>
<evidence type="ECO:0000313" key="5">
    <source>
        <dbReference type="EMBL" id="HFB54591.1"/>
    </source>
</evidence>
<dbReference type="Gene3D" id="3.30.70.2450">
    <property type="match status" value="1"/>
</dbReference>
<reference evidence="5" key="1">
    <citation type="journal article" date="2020" name="mSystems">
        <title>Genome- and Community-Level Interaction Insights into Carbon Utilization and Element Cycling Functions of Hydrothermarchaeota in Hydrothermal Sediment.</title>
        <authorList>
            <person name="Zhou Z."/>
            <person name="Liu Y."/>
            <person name="Xu W."/>
            <person name="Pan J."/>
            <person name="Luo Z.H."/>
            <person name="Li M."/>
        </authorList>
    </citation>
    <scope>NUCLEOTIDE SEQUENCE [LARGE SCALE GENOMIC DNA]</scope>
    <source>
        <strain evidence="5">HyVt-489</strain>
    </source>
</reference>
<feature type="domain" description="FAD-binding" evidence="4">
    <location>
        <begin position="10"/>
        <end position="225"/>
    </location>
</feature>
<comment type="cofactor">
    <cofactor evidence="1">
        <name>FAD</name>
        <dbReference type="ChEBI" id="CHEBI:57692"/>
    </cofactor>
</comment>
<proteinExistence type="predicted"/>
<keyword evidence="5" id="KW-0503">Monooxygenase</keyword>
<sequence length="362" mass="39537">MLRKKVECMNVLVIGAGPTGLTAALALASRGISCRIVERRTEPSKLSRAVGIMPTTVDIFHSLGAADALLSEAMKLRKIHLTRSGKTLMLLDTSESTNSNRMMVGLPQNRTEEILRDVLHARKVYVDYGLSVEKISTDNQAASVTFSDQTTDIYDWVIAADGLHSTTREQLGIDYPGYDLPGEWSIADVDVAGVFDPKIVRIDVQEPGNNFLMILPIEARRVRIVSSTPDALAAMTLPLDIENVRRTGVFHMSIRQAETYHKGRVLLAGDAAHSHSPVGGKGMNLGIADAVAAVAAIVDGTVENYTHERHQIGASILKKTEVVRKIITSNSFFSKTFLGFAAKLVVSVPIVRRMFMKNLTEL</sequence>